<protein>
    <recommendedName>
        <fullName evidence="5">Pentatricopeptide repeat-containing protein</fullName>
    </recommendedName>
</protein>
<feature type="repeat" description="PPR" evidence="2">
    <location>
        <begin position="114"/>
        <end position="144"/>
    </location>
</feature>
<name>A0AAQ3MVN3_VIGMU</name>
<dbReference type="GO" id="GO:0003723">
    <property type="term" value="F:RNA binding"/>
    <property type="evidence" value="ECO:0007669"/>
    <property type="project" value="InterPro"/>
</dbReference>
<dbReference type="Proteomes" id="UP001374535">
    <property type="component" value="Chromosome 9"/>
</dbReference>
<dbReference type="Pfam" id="PF01535">
    <property type="entry name" value="PPR"/>
    <property type="match status" value="2"/>
</dbReference>
<dbReference type="PROSITE" id="PS51375">
    <property type="entry name" value="PPR"/>
    <property type="match status" value="2"/>
</dbReference>
<dbReference type="Pfam" id="PF13041">
    <property type="entry name" value="PPR_2"/>
    <property type="match status" value="1"/>
</dbReference>
<keyword evidence="4" id="KW-1185">Reference proteome</keyword>
<dbReference type="AlphaFoldDB" id="A0AAQ3MVN3"/>
<dbReference type="InterPro" id="IPR046960">
    <property type="entry name" value="PPR_At4g14850-like_plant"/>
</dbReference>
<evidence type="ECO:0000313" key="3">
    <source>
        <dbReference type="EMBL" id="WVY97838.1"/>
    </source>
</evidence>
<dbReference type="PANTHER" id="PTHR47926">
    <property type="entry name" value="PENTATRICOPEPTIDE REPEAT-CONTAINING PROTEIN"/>
    <property type="match status" value="1"/>
</dbReference>
<dbReference type="PANTHER" id="PTHR47926:SF359">
    <property type="entry name" value="PENTACOTRIPEPTIDE-REPEAT REGION OF PRORP DOMAIN-CONTAINING PROTEIN"/>
    <property type="match status" value="1"/>
</dbReference>
<dbReference type="EMBL" id="CP144692">
    <property type="protein sequence ID" value="WVY97838.1"/>
    <property type="molecule type" value="Genomic_DNA"/>
</dbReference>
<evidence type="ECO:0000256" key="1">
    <source>
        <dbReference type="ARBA" id="ARBA00022737"/>
    </source>
</evidence>
<proteinExistence type="predicted"/>
<organism evidence="3 4">
    <name type="scientific">Vigna mungo</name>
    <name type="common">Black gram</name>
    <name type="synonym">Phaseolus mungo</name>
    <dbReference type="NCBI Taxonomy" id="3915"/>
    <lineage>
        <taxon>Eukaryota</taxon>
        <taxon>Viridiplantae</taxon>
        <taxon>Streptophyta</taxon>
        <taxon>Embryophyta</taxon>
        <taxon>Tracheophyta</taxon>
        <taxon>Spermatophyta</taxon>
        <taxon>Magnoliopsida</taxon>
        <taxon>eudicotyledons</taxon>
        <taxon>Gunneridae</taxon>
        <taxon>Pentapetalae</taxon>
        <taxon>rosids</taxon>
        <taxon>fabids</taxon>
        <taxon>Fabales</taxon>
        <taxon>Fabaceae</taxon>
        <taxon>Papilionoideae</taxon>
        <taxon>50 kb inversion clade</taxon>
        <taxon>NPAAA clade</taxon>
        <taxon>indigoferoid/millettioid clade</taxon>
        <taxon>Phaseoleae</taxon>
        <taxon>Vigna</taxon>
    </lineage>
</organism>
<dbReference type="InterPro" id="IPR011990">
    <property type="entry name" value="TPR-like_helical_dom_sf"/>
</dbReference>
<sequence length="198" mass="22939">MSMWDSDYSPYTNPTTAWNNQLRQLSKQRQYREALTLYRHMLRSSFFPNTFTFPFLFKSCAFLSLPLTASQLHAHVIRTGSKPDPYTRSSLINTYSKCSLPHHARKVFDEMPNPAICYNAMISGYSFNSNPLEAVKLFRQMRREEEDGFDVNVGQVQLPVAKSVWHPSIGNSSFFLWSPGNPPKEVTDFFAQHRKQFP</sequence>
<dbReference type="InterPro" id="IPR002885">
    <property type="entry name" value="PPR_rpt"/>
</dbReference>
<gene>
    <name evidence="3" type="ORF">V8G54_029989</name>
</gene>
<evidence type="ECO:0008006" key="5">
    <source>
        <dbReference type="Google" id="ProtNLM"/>
    </source>
</evidence>
<accession>A0AAQ3MVN3</accession>
<evidence type="ECO:0000313" key="4">
    <source>
        <dbReference type="Proteomes" id="UP001374535"/>
    </source>
</evidence>
<dbReference type="FunFam" id="1.25.40.10:FF:000682">
    <property type="entry name" value="Pentatricopeptide repeat-containing protein At3g16610"/>
    <property type="match status" value="1"/>
</dbReference>
<reference evidence="3 4" key="1">
    <citation type="journal article" date="2023" name="Life. Sci Alliance">
        <title>Evolutionary insights into 3D genome organization and epigenetic landscape of Vigna mungo.</title>
        <authorList>
            <person name="Junaid A."/>
            <person name="Singh B."/>
            <person name="Bhatia S."/>
        </authorList>
    </citation>
    <scope>NUCLEOTIDE SEQUENCE [LARGE SCALE GENOMIC DNA]</scope>
    <source>
        <strain evidence="3">Urdbean</strain>
    </source>
</reference>
<evidence type="ECO:0000256" key="2">
    <source>
        <dbReference type="PROSITE-ProRule" id="PRU00708"/>
    </source>
</evidence>
<feature type="repeat" description="PPR" evidence="2">
    <location>
        <begin position="14"/>
        <end position="48"/>
    </location>
</feature>
<keyword evidence="1" id="KW-0677">Repeat</keyword>
<dbReference type="Gene3D" id="1.25.40.10">
    <property type="entry name" value="Tetratricopeptide repeat domain"/>
    <property type="match status" value="1"/>
</dbReference>
<dbReference type="NCBIfam" id="TIGR00756">
    <property type="entry name" value="PPR"/>
    <property type="match status" value="2"/>
</dbReference>
<dbReference type="GO" id="GO:0009451">
    <property type="term" value="P:RNA modification"/>
    <property type="evidence" value="ECO:0007669"/>
    <property type="project" value="InterPro"/>
</dbReference>